<dbReference type="PANTHER" id="PTHR45714:SF72">
    <property type="entry name" value="HOMEOBOX-LEUCINE ZIPPER PROTEIN HOX26-RELATED"/>
    <property type="match status" value="1"/>
</dbReference>
<evidence type="ECO:0000256" key="9">
    <source>
        <dbReference type="RuleBase" id="RU000682"/>
    </source>
</evidence>
<keyword evidence="4 8" id="KW-0238">DNA-binding</keyword>
<dbReference type="OMA" id="HCERLND"/>
<evidence type="ECO:0000256" key="11">
    <source>
        <dbReference type="SAM" id="MobiDB-lite"/>
    </source>
</evidence>
<dbReference type="PROSITE" id="PS50071">
    <property type="entry name" value="HOMEOBOX_2"/>
    <property type="match status" value="1"/>
</dbReference>
<evidence type="ECO:0000256" key="10">
    <source>
        <dbReference type="SAM" id="Coils"/>
    </source>
</evidence>
<keyword evidence="3" id="KW-0805">Transcription regulation</keyword>
<dbReference type="GO" id="GO:0043565">
    <property type="term" value="F:sequence-specific DNA binding"/>
    <property type="evidence" value="ECO:0007669"/>
    <property type="project" value="InterPro"/>
</dbReference>
<dbReference type="GO" id="GO:0000981">
    <property type="term" value="F:DNA-binding transcription factor activity, RNA polymerase II-specific"/>
    <property type="evidence" value="ECO:0007669"/>
    <property type="project" value="InterPro"/>
</dbReference>
<keyword evidence="14" id="KW-1185">Reference proteome</keyword>
<name>A0A0K9PVF8_ZOSMR</name>
<dbReference type="SUPFAM" id="SSF46689">
    <property type="entry name" value="Homeodomain-like"/>
    <property type="match status" value="1"/>
</dbReference>
<dbReference type="Gene3D" id="1.10.10.60">
    <property type="entry name" value="Homeodomain-like"/>
    <property type="match status" value="1"/>
</dbReference>
<evidence type="ECO:0000259" key="12">
    <source>
        <dbReference type="PROSITE" id="PS50071"/>
    </source>
</evidence>
<sequence>MDEETCAMSGLSLQLGLGGKAAAGCGGEDKIINNPSPIRFHMLFPPTHQQQEKQDLEEELGSFKGGGGATSSSGSRRCTRKGHEEDEEVGRDRYSSSVRKKLRLSKDQSSLLEDHFRRHTTLNLNQKTELSRRLNLLPRQVEVWFQNRRARTKLKQTEVDCGFLRNHCERLNDENRRLKMELMELRSKMNSSGVGAMTSPSQLSPYLAQTAAYIQVCCPSCQKLPVLASTLPPCDQIKTVDLIATKAKSGSCESETSSDIGSSPGAKTTTTSNKDYSRSYSPSIGIGMDMGMALCR</sequence>
<evidence type="ECO:0000256" key="8">
    <source>
        <dbReference type="PROSITE-ProRule" id="PRU00108"/>
    </source>
</evidence>
<evidence type="ECO:0000256" key="7">
    <source>
        <dbReference type="ARBA" id="ARBA00023242"/>
    </source>
</evidence>
<keyword evidence="6" id="KW-0804">Transcription</keyword>
<dbReference type="AlphaFoldDB" id="A0A0K9PVF8"/>
<reference evidence="14" key="1">
    <citation type="journal article" date="2016" name="Nature">
        <title>The genome of the seagrass Zostera marina reveals angiosperm adaptation to the sea.</title>
        <authorList>
            <person name="Olsen J.L."/>
            <person name="Rouze P."/>
            <person name="Verhelst B."/>
            <person name="Lin Y.-C."/>
            <person name="Bayer T."/>
            <person name="Collen J."/>
            <person name="Dattolo E."/>
            <person name="De Paoli E."/>
            <person name="Dittami S."/>
            <person name="Maumus F."/>
            <person name="Michel G."/>
            <person name="Kersting A."/>
            <person name="Lauritano C."/>
            <person name="Lohaus R."/>
            <person name="Toepel M."/>
            <person name="Tonon T."/>
            <person name="Vanneste K."/>
            <person name="Amirebrahimi M."/>
            <person name="Brakel J."/>
            <person name="Bostroem C."/>
            <person name="Chovatia M."/>
            <person name="Grimwood J."/>
            <person name="Jenkins J.W."/>
            <person name="Jueterbock A."/>
            <person name="Mraz A."/>
            <person name="Stam W.T."/>
            <person name="Tice H."/>
            <person name="Bornberg-Bauer E."/>
            <person name="Green P.J."/>
            <person name="Pearson G.A."/>
            <person name="Procaccini G."/>
            <person name="Duarte C.M."/>
            <person name="Schmutz J."/>
            <person name="Reusch T.B.H."/>
            <person name="Van de Peer Y."/>
        </authorList>
    </citation>
    <scope>NUCLEOTIDE SEQUENCE [LARGE SCALE GENOMIC DNA]</scope>
    <source>
        <strain evidence="14">cv. Finnish</strain>
    </source>
</reference>
<feature type="region of interest" description="Disordered" evidence="11">
    <location>
        <begin position="252"/>
        <end position="275"/>
    </location>
</feature>
<evidence type="ECO:0000256" key="2">
    <source>
        <dbReference type="ARBA" id="ARBA00006074"/>
    </source>
</evidence>
<dbReference type="InterPro" id="IPR003106">
    <property type="entry name" value="Leu_zip_homeo"/>
</dbReference>
<feature type="coiled-coil region" evidence="10">
    <location>
        <begin position="161"/>
        <end position="188"/>
    </location>
</feature>
<organism evidence="13 14">
    <name type="scientific">Zostera marina</name>
    <name type="common">Eelgrass</name>
    <dbReference type="NCBI Taxonomy" id="29655"/>
    <lineage>
        <taxon>Eukaryota</taxon>
        <taxon>Viridiplantae</taxon>
        <taxon>Streptophyta</taxon>
        <taxon>Embryophyta</taxon>
        <taxon>Tracheophyta</taxon>
        <taxon>Spermatophyta</taxon>
        <taxon>Magnoliopsida</taxon>
        <taxon>Liliopsida</taxon>
        <taxon>Zosteraceae</taxon>
        <taxon>Zostera</taxon>
    </lineage>
</organism>
<evidence type="ECO:0000256" key="3">
    <source>
        <dbReference type="ARBA" id="ARBA00023015"/>
    </source>
</evidence>
<dbReference type="SMART" id="SM00389">
    <property type="entry name" value="HOX"/>
    <property type="match status" value="1"/>
</dbReference>
<dbReference type="Pfam" id="PF00046">
    <property type="entry name" value="Homeodomain"/>
    <property type="match status" value="1"/>
</dbReference>
<evidence type="ECO:0000256" key="1">
    <source>
        <dbReference type="ARBA" id="ARBA00004123"/>
    </source>
</evidence>
<protein>
    <recommendedName>
        <fullName evidence="12">Homeobox domain-containing protein</fullName>
    </recommendedName>
</protein>
<feature type="domain" description="Homeobox" evidence="12">
    <location>
        <begin position="95"/>
        <end position="155"/>
    </location>
</feature>
<accession>A0A0K9PVF8</accession>
<keyword evidence="5 8" id="KW-0371">Homeobox</keyword>
<feature type="DNA-binding region" description="Homeobox" evidence="8">
    <location>
        <begin position="97"/>
        <end position="156"/>
    </location>
</feature>
<keyword evidence="7 8" id="KW-0539">Nucleus</keyword>
<dbReference type="SMART" id="SM00340">
    <property type="entry name" value="HALZ"/>
    <property type="match status" value="1"/>
</dbReference>
<comment type="caution">
    <text evidence="13">The sequence shown here is derived from an EMBL/GenBank/DDBJ whole genome shotgun (WGS) entry which is preliminary data.</text>
</comment>
<dbReference type="PROSITE" id="PS00027">
    <property type="entry name" value="HOMEOBOX_1"/>
    <property type="match status" value="1"/>
</dbReference>
<dbReference type="InterPro" id="IPR001356">
    <property type="entry name" value="HD"/>
</dbReference>
<dbReference type="PANTHER" id="PTHR45714">
    <property type="entry name" value="HOMEOBOX-LEUCINE ZIPPER PROTEIN HAT14"/>
    <property type="match status" value="1"/>
</dbReference>
<dbReference type="Proteomes" id="UP000036987">
    <property type="component" value="Unassembled WGS sequence"/>
</dbReference>
<gene>
    <name evidence="13" type="ORF">ZOSMA_169G00180</name>
</gene>
<evidence type="ECO:0000256" key="4">
    <source>
        <dbReference type="ARBA" id="ARBA00023125"/>
    </source>
</evidence>
<keyword evidence="10" id="KW-0175">Coiled coil</keyword>
<feature type="region of interest" description="Disordered" evidence="11">
    <location>
        <begin position="48"/>
        <end position="94"/>
    </location>
</feature>
<evidence type="ECO:0000313" key="13">
    <source>
        <dbReference type="EMBL" id="KMZ72227.1"/>
    </source>
</evidence>
<evidence type="ECO:0000256" key="6">
    <source>
        <dbReference type="ARBA" id="ARBA00023163"/>
    </source>
</evidence>
<dbReference type="OrthoDB" id="6159439at2759"/>
<proteinExistence type="inferred from homology"/>
<dbReference type="InterPro" id="IPR017970">
    <property type="entry name" value="Homeobox_CS"/>
</dbReference>
<dbReference type="Pfam" id="PF02183">
    <property type="entry name" value="HALZ"/>
    <property type="match status" value="1"/>
</dbReference>
<dbReference type="InterPro" id="IPR009057">
    <property type="entry name" value="Homeodomain-like_sf"/>
</dbReference>
<comment type="subcellular location">
    <subcellularLocation>
        <location evidence="1 8 9">Nucleus</location>
    </subcellularLocation>
</comment>
<evidence type="ECO:0000256" key="5">
    <source>
        <dbReference type="ARBA" id="ARBA00023155"/>
    </source>
</evidence>
<comment type="similarity">
    <text evidence="2">Belongs to the HD-ZIP homeobox family. Class II subfamily.</text>
</comment>
<dbReference type="InterPro" id="IPR050762">
    <property type="entry name" value="HD-ZIP_Homeobox_LZ_Class_II"/>
</dbReference>
<evidence type="ECO:0000313" key="14">
    <source>
        <dbReference type="Proteomes" id="UP000036987"/>
    </source>
</evidence>
<dbReference type="GO" id="GO:0005634">
    <property type="term" value="C:nucleus"/>
    <property type="evidence" value="ECO:0007669"/>
    <property type="project" value="UniProtKB-SubCell"/>
</dbReference>
<dbReference type="CDD" id="cd00086">
    <property type="entry name" value="homeodomain"/>
    <property type="match status" value="1"/>
</dbReference>
<dbReference type="EMBL" id="LFYR01000642">
    <property type="protein sequence ID" value="KMZ72227.1"/>
    <property type="molecule type" value="Genomic_DNA"/>
</dbReference>